<feature type="domain" description="Aspartate/ornithine carbamoyltransferase Asp/Orn-binding" evidence="7">
    <location>
        <begin position="150"/>
        <end position="252"/>
    </location>
</feature>
<dbReference type="EC" id="2.1.3.3" evidence="2 5"/>
<comment type="similarity">
    <text evidence="1">Belongs to the aspartate/ornithine carbamoyltransferase superfamily. OTCase family.</text>
</comment>
<dbReference type="EMBL" id="DRZX01000026">
    <property type="protein sequence ID" value="HHS48344.1"/>
    <property type="molecule type" value="Genomic_DNA"/>
</dbReference>
<dbReference type="InterPro" id="IPR006132">
    <property type="entry name" value="Asp/Orn_carbamoyltranf_P-bd"/>
</dbReference>
<dbReference type="PANTHER" id="PTHR45753:SF3">
    <property type="entry name" value="ORNITHINE TRANSCARBAMYLASE, MITOCHONDRIAL"/>
    <property type="match status" value="1"/>
</dbReference>
<dbReference type="PRINTS" id="PR00102">
    <property type="entry name" value="OTCASE"/>
</dbReference>
<comment type="catalytic activity">
    <reaction evidence="4">
        <text>carbamoyl phosphate + L-ornithine = L-citrulline + phosphate + H(+)</text>
        <dbReference type="Rhea" id="RHEA:19513"/>
        <dbReference type="ChEBI" id="CHEBI:15378"/>
        <dbReference type="ChEBI" id="CHEBI:43474"/>
        <dbReference type="ChEBI" id="CHEBI:46911"/>
        <dbReference type="ChEBI" id="CHEBI:57743"/>
        <dbReference type="ChEBI" id="CHEBI:58228"/>
        <dbReference type="EC" id="2.1.3.3"/>
    </reaction>
</comment>
<dbReference type="SUPFAM" id="SSF53671">
    <property type="entry name" value="Aspartate/ornithine carbamoyltransferase"/>
    <property type="match status" value="1"/>
</dbReference>
<evidence type="ECO:0000313" key="9">
    <source>
        <dbReference type="EMBL" id="HHS48344.1"/>
    </source>
</evidence>
<reference evidence="9" key="1">
    <citation type="journal article" date="2020" name="mSystems">
        <title>Genome- and Community-Level Interaction Insights into Carbon Utilization and Element Cycling Functions of Hydrothermarchaeota in Hydrothermal Sediment.</title>
        <authorList>
            <person name="Zhou Z."/>
            <person name="Liu Y."/>
            <person name="Xu W."/>
            <person name="Pan J."/>
            <person name="Luo Z.H."/>
            <person name="Li M."/>
        </authorList>
    </citation>
    <scope>NUCLEOTIDE SEQUENCE [LARGE SCALE GENOMIC DNA]</scope>
    <source>
        <strain evidence="9">SpSt-1135</strain>
    </source>
</reference>
<dbReference type="PRINTS" id="PR00100">
    <property type="entry name" value="AOTCASE"/>
</dbReference>
<proteinExistence type="inferred from homology"/>
<evidence type="ECO:0000256" key="3">
    <source>
        <dbReference type="ARBA" id="ARBA00022679"/>
    </source>
</evidence>
<dbReference type="NCBIfam" id="TIGR00658">
    <property type="entry name" value="orni_carb_tr"/>
    <property type="match status" value="1"/>
</dbReference>
<dbReference type="Pfam" id="PF02729">
    <property type="entry name" value="OTCace_N"/>
    <property type="match status" value="1"/>
</dbReference>
<dbReference type="PANTHER" id="PTHR45753">
    <property type="entry name" value="ORNITHINE CARBAMOYLTRANSFERASE, MITOCHONDRIAL"/>
    <property type="match status" value="1"/>
</dbReference>
<comment type="caution">
    <text evidence="9">The sequence shown here is derived from an EMBL/GenBank/DDBJ whole genome shotgun (WGS) entry which is preliminary data.</text>
</comment>
<dbReference type="InterPro" id="IPR002292">
    <property type="entry name" value="Orn/put_carbamltrans"/>
</dbReference>
<dbReference type="Pfam" id="PF00185">
    <property type="entry name" value="OTCace"/>
    <property type="match status" value="1"/>
</dbReference>
<dbReference type="GO" id="GO:0004585">
    <property type="term" value="F:ornithine carbamoyltransferase activity"/>
    <property type="evidence" value="ECO:0007669"/>
    <property type="project" value="UniProtKB-UniRule"/>
</dbReference>
<dbReference type="InterPro" id="IPR006130">
    <property type="entry name" value="Asp/Orn_carbamoylTrfase"/>
</dbReference>
<dbReference type="Proteomes" id="UP000886400">
    <property type="component" value="Unassembled WGS sequence"/>
</dbReference>
<dbReference type="InterPro" id="IPR036901">
    <property type="entry name" value="Asp/Orn_carbamoylTrfase_sf"/>
</dbReference>
<dbReference type="FunFam" id="3.40.50.1370:FF:000008">
    <property type="entry name" value="Ornithine carbamoyltransferase"/>
    <property type="match status" value="1"/>
</dbReference>
<name>A0A7C6A5Y9_DESAE</name>
<accession>A0A7C6A5Y9</accession>
<evidence type="ECO:0000256" key="4">
    <source>
        <dbReference type="ARBA" id="ARBA00048772"/>
    </source>
</evidence>
<sequence>MVYHYLSPTDFDAQETLKTINLGIDIKERIKKKQEYKPFKNYILAMIFEKSSTRTRVSFEAGFKRLGGQTIFLSSKDIQLGRGETIQDTAKVISGYCDAVMIRTFEHQRLLDFSYNSSIPVINGLSDLLHPCQTLADMLTIKEHFGGFDNLKLAYVGDGNNMANSLLLHCAMMGVDISVACPKDHSPSGLIVKEAIEISKLTQTNIVISDDPKEAVSGANIVYTDVWASMGQEDQKEKKHSILKKYQVNEEL</sequence>
<dbReference type="NCBIfam" id="NF001986">
    <property type="entry name" value="PRK00779.1"/>
    <property type="match status" value="1"/>
</dbReference>
<evidence type="ECO:0000259" key="8">
    <source>
        <dbReference type="Pfam" id="PF02729"/>
    </source>
</evidence>
<evidence type="ECO:0000256" key="1">
    <source>
        <dbReference type="ARBA" id="ARBA00007805"/>
    </source>
</evidence>
<dbReference type="Gene3D" id="3.40.50.1370">
    <property type="entry name" value="Aspartate/ornithine carbamoyltransferase"/>
    <property type="match status" value="2"/>
</dbReference>
<dbReference type="GO" id="GO:0016597">
    <property type="term" value="F:amino acid binding"/>
    <property type="evidence" value="ECO:0007669"/>
    <property type="project" value="InterPro"/>
</dbReference>
<dbReference type="InterPro" id="IPR006131">
    <property type="entry name" value="Asp_carbamoyltransf_Asp/Orn-bd"/>
</dbReference>
<keyword evidence="3 6" id="KW-0808">Transferase</keyword>
<dbReference type="AlphaFoldDB" id="A0A7C6A5Y9"/>
<organism evidence="9">
    <name type="scientific">Desulfurella acetivorans</name>
    <dbReference type="NCBI Taxonomy" id="33002"/>
    <lineage>
        <taxon>Bacteria</taxon>
        <taxon>Pseudomonadati</taxon>
        <taxon>Campylobacterota</taxon>
        <taxon>Desulfurellia</taxon>
        <taxon>Desulfurellales</taxon>
        <taxon>Desulfurellaceae</taxon>
        <taxon>Desulfurella</taxon>
    </lineage>
</organism>
<feature type="non-terminal residue" evidence="9">
    <location>
        <position position="252"/>
    </location>
</feature>
<evidence type="ECO:0000256" key="2">
    <source>
        <dbReference type="ARBA" id="ARBA00013007"/>
    </source>
</evidence>
<protein>
    <recommendedName>
        <fullName evidence="2 5">Ornithine carbamoyltransferase</fullName>
        <ecNumber evidence="2 5">2.1.3.3</ecNumber>
    </recommendedName>
</protein>
<dbReference type="PROSITE" id="PS00097">
    <property type="entry name" value="CARBAMOYLTRANSFERASE"/>
    <property type="match status" value="1"/>
</dbReference>
<evidence type="ECO:0000259" key="7">
    <source>
        <dbReference type="Pfam" id="PF00185"/>
    </source>
</evidence>
<gene>
    <name evidence="9" type="primary">argF</name>
    <name evidence="9" type="ORF">ENM99_00495</name>
</gene>
<evidence type="ECO:0000256" key="6">
    <source>
        <dbReference type="RuleBase" id="RU003634"/>
    </source>
</evidence>
<evidence type="ECO:0000256" key="5">
    <source>
        <dbReference type="NCBIfam" id="TIGR00658"/>
    </source>
</evidence>
<dbReference type="GO" id="GO:0042450">
    <property type="term" value="P:L-arginine biosynthetic process via ornithine"/>
    <property type="evidence" value="ECO:0007669"/>
    <property type="project" value="UniProtKB-UniRule"/>
</dbReference>
<dbReference type="GO" id="GO:0019240">
    <property type="term" value="P:citrulline biosynthetic process"/>
    <property type="evidence" value="ECO:0007669"/>
    <property type="project" value="TreeGrafter"/>
</dbReference>
<feature type="domain" description="Aspartate/ornithine carbamoyltransferase carbamoyl-P binding" evidence="8">
    <location>
        <begin position="4"/>
        <end position="143"/>
    </location>
</feature>